<evidence type="ECO:0000256" key="6">
    <source>
        <dbReference type="ARBA" id="ARBA00048348"/>
    </source>
</evidence>
<dbReference type="PANTHER" id="PTHR43175:SF3">
    <property type="entry name" value="CARBON DISULFIDE HYDROLASE"/>
    <property type="match status" value="1"/>
</dbReference>
<dbReference type="Pfam" id="PF00484">
    <property type="entry name" value="Pro_CA"/>
    <property type="match status" value="1"/>
</dbReference>
<evidence type="ECO:0000256" key="5">
    <source>
        <dbReference type="ARBA" id="ARBA00022833"/>
    </source>
</evidence>
<dbReference type="CDD" id="cd03379">
    <property type="entry name" value="beta_CA_cladeD"/>
    <property type="match status" value="1"/>
</dbReference>
<dbReference type="Proteomes" id="UP001518925">
    <property type="component" value="Unassembled WGS sequence"/>
</dbReference>
<evidence type="ECO:0000313" key="7">
    <source>
        <dbReference type="EMBL" id="MBM6619302.1"/>
    </source>
</evidence>
<dbReference type="RefSeq" id="WP_204204745.1">
    <property type="nucleotide sequence ID" value="NZ_JAFELM010000043.1"/>
</dbReference>
<dbReference type="Gene3D" id="3.40.1050.10">
    <property type="entry name" value="Carbonic anhydrase"/>
    <property type="match status" value="1"/>
</dbReference>
<name>A0ABS2DLN2_9BACI</name>
<dbReference type="SUPFAM" id="SSF53056">
    <property type="entry name" value="beta-carbonic anhydrase, cab"/>
    <property type="match status" value="1"/>
</dbReference>
<keyword evidence="8" id="KW-1185">Reference proteome</keyword>
<organism evidence="7 8">
    <name type="scientific">Bacillus suaedaesalsae</name>
    <dbReference type="NCBI Taxonomy" id="2810349"/>
    <lineage>
        <taxon>Bacteria</taxon>
        <taxon>Bacillati</taxon>
        <taxon>Bacillota</taxon>
        <taxon>Bacilli</taxon>
        <taxon>Bacillales</taxon>
        <taxon>Bacillaceae</taxon>
        <taxon>Bacillus</taxon>
    </lineage>
</organism>
<comment type="similarity">
    <text evidence="2">Belongs to the beta-class carbonic anhydrase family.</text>
</comment>
<dbReference type="EC" id="4.2.1.1" evidence="3"/>
<dbReference type="EMBL" id="JAFELM010000043">
    <property type="protein sequence ID" value="MBM6619302.1"/>
    <property type="molecule type" value="Genomic_DNA"/>
</dbReference>
<comment type="cofactor">
    <cofactor evidence="1">
        <name>Zn(2+)</name>
        <dbReference type="ChEBI" id="CHEBI:29105"/>
    </cofactor>
</comment>
<keyword evidence="4" id="KW-0479">Metal-binding</keyword>
<dbReference type="InterPro" id="IPR036874">
    <property type="entry name" value="Carbonic_anhydrase_sf"/>
</dbReference>
<dbReference type="PANTHER" id="PTHR43175">
    <property type="entry name" value="CARBONIC ANHYDRASE"/>
    <property type="match status" value="1"/>
</dbReference>
<protein>
    <recommendedName>
        <fullName evidence="3">carbonic anhydrase</fullName>
        <ecNumber evidence="3">4.2.1.1</ecNumber>
    </recommendedName>
</protein>
<accession>A0ABS2DLN2</accession>
<evidence type="ECO:0000313" key="8">
    <source>
        <dbReference type="Proteomes" id="UP001518925"/>
    </source>
</evidence>
<reference evidence="7 8" key="1">
    <citation type="submission" date="2021-02" db="EMBL/GenBank/DDBJ databases">
        <title>Bacillus sp. RD4P76, an endophyte from a halophyte.</title>
        <authorList>
            <person name="Sun J.-Q."/>
        </authorList>
    </citation>
    <scope>NUCLEOTIDE SEQUENCE [LARGE SCALE GENOMIC DNA]</scope>
    <source>
        <strain evidence="7 8">RD4P76</strain>
    </source>
</reference>
<dbReference type="InterPro" id="IPR001765">
    <property type="entry name" value="Carbonic_anhydrase"/>
</dbReference>
<evidence type="ECO:0000256" key="4">
    <source>
        <dbReference type="ARBA" id="ARBA00022723"/>
    </source>
</evidence>
<dbReference type="SMART" id="SM00947">
    <property type="entry name" value="Pro_CA"/>
    <property type="match status" value="1"/>
</dbReference>
<evidence type="ECO:0000256" key="3">
    <source>
        <dbReference type="ARBA" id="ARBA00012925"/>
    </source>
</evidence>
<comment type="catalytic activity">
    <reaction evidence="6">
        <text>hydrogencarbonate + H(+) = CO2 + H2O</text>
        <dbReference type="Rhea" id="RHEA:10748"/>
        <dbReference type="ChEBI" id="CHEBI:15377"/>
        <dbReference type="ChEBI" id="CHEBI:15378"/>
        <dbReference type="ChEBI" id="CHEBI:16526"/>
        <dbReference type="ChEBI" id="CHEBI:17544"/>
        <dbReference type="EC" id="4.2.1.1"/>
    </reaction>
</comment>
<proteinExistence type="inferred from homology"/>
<sequence length="188" mass="20801">MSRLDEILTYNQNFVEDKHYEKFHTDKYPDKNMVILTCMDTRLVELLPKAMNISNGDAKVIKNAGALVSHPFGGIMRSILVAVYMLKAKEVFVVGHHDCGMTGMHATPLLEKAIESGVSTENIDILKNAGINIESFLQGFSSVEESVLESVNMIKNHPLMPKNTVVHGLIIHPDTGKLDVVIDGAKEQ</sequence>
<evidence type="ECO:0000256" key="2">
    <source>
        <dbReference type="ARBA" id="ARBA00006217"/>
    </source>
</evidence>
<comment type="caution">
    <text evidence="7">The sequence shown here is derived from an EMBL/GenBank/DDBJ whole genome shotgun (WGS) entry which is preliminary data.</text>
</comment>
<gene>
    <name evidence="7" type="ORF">JR050_16705</name>
</gene>
<keyword evidence="5" id="KW-0862">Zinc</keyword>
<evidence type="ECO:0000256" key="1">
    <source>
        <dbReference type="ARBA" id="ARBA00001947"/>
    </source>
</evidence>